<protein>
    <submittedName>
        <fullName evidence="1">Uncharacterized protein</fullName>
    </submittedName>
</protein>
<evidence type="ECO:0000313" key="2">
    <source>
        <dbReference type="Proteomes" id="UP001163324"/>
    </source>
</evidence>
<gene>
    <name evidence="1" type="ORF">N3K66_008381</name>
</gene>
<evidence type="ECO:0000313" key="1">
    <source>
        <dbReference type="EMBL" id="KAI9896209.1"/>
    </source>
</evidence>
<keyword evidence="2" id="KW-1185">Reference proteome</keyword>
<dbReference type="Proteomes" id="UP001163324">
    <property type="component" value="Chromosome 9"/>
</dbReference>
<comment type="caution">
    <text evidence="1">The sequence shown here is derived from an EMBL/GenBank/DDBJ whole genome shotgun (WGS) entry which is preliminary data.</text>
</comment>
<organism evidence="1 2">
    <name type="scientific">Trichothecium roseum</name>
    <dbReference type="NCBI Taxonomy" id="47278"/>
    <lineage>
        <taxon>Eukaryota</taxon>
        <taxon>Fungi</taxon>
        <taxon>Dikarya</taxon>
        <taxon>Ascomycota</taxon>
        <taxon>Pezizomycotina</taxon>
        <taxon>Sordariomycetes</taxon>
        <taxon>Hypocreomycetidae</taxon>
        <taxon>Hypocreales</taxon>
        <taxon>Hypocreales incertae sedis</taxon>
        <taxon>Trichothecium</taxon>
    </lineage>
</organism>
<dbReference type="EMBL" id="CM047948">
    <property type="protein sequence ID" value="KAI9896209.1"/>
    <property type="molecule type" value="Genomic_DNA"/>
</dbReference>
<proteinExistence type="predicted"/>
<sequence>MSQRFENVINFRDVGKTVNEFLGERRLREGIFFRSARLDEASPNDKEKLVGDFQLKTVIDLRTKSEHALQAKKLQALPAAAHIRSNSAVARPFHMPGLAYHEIKITGGAFERFLLSQLSWWGFFNFMFLFIFGYRAEAIGIIAREVMLPRGLKALGPITLDHSGPLICETLSLYTDPAQLPSVVHCTQGKDRTGLICILLLMILDVPKPAIEHDYFLTDQALECQREKREKEMAAIGLPPDWALTTKEMIDFVETHLDTKYGGLNSYLDSIGFGKDERMKVQDTLLY</sequence>
<accession>A0ACC0UQ21</accession>
<name>A0ACC0UQ21_9HYPO</name>
<reference evidence="1" key="1">
    <citation type="submission" date="2022-10" db="EMBL/GenBank/DDBJ databases">
        <title>Complete Genome of Trichothecium roseum strain YXFP-22015, a Plant Pathogen Isolated from Citrus.</title>
        <authorList>
            <person name="Wang Y."/>
            <person name="Zhu L."/>
        </authorList>
    </citation>
    <scope>NUCLEOTIDE SEQUENCE</scope>
    <source>
        <strain evidence="1">YXFP-22015</strain>
    </source>
</reference>